<accession>A0A392P616</accession>
<dbReference type="AlphaFoldDB" id="A0A392P616"/>
<dbReference type="EMBL" id="LXQA010065599">
    <property type="protein sequence ID" value="MCI07488.1"/>
    <property type="molecule type" value="Genomic_DNA"/>
</dbReference>
<feature type="compositionally biased region" description="Basic and acidic residues" evidence="1">
    <location>
        <begin position="33"/>
        <end position="43"/>
    </location>
</feature>
<comment type="caution">
    <text evidence="2">The sequence shown here is derived from an EMBL/GenBank/DDBJ whole genome shotgun (WGS) entry which is preliminary data.</text>
</comment>
<reference evidence="2 3" key="1">
    <citation type="journal article" date="2018" name="Front. Plant Sci.">
        <title>Red Clover (Trifolium pratense) and Zigzag Clover (T. medium) - A Picture of Genomic Similarities and Differences.</title>
        <authorList>
            <person name="Dluhosova J."/>
            <person name="Istvanek J."/>
            <person name="Nedelnik J."/>
            <person name="Repkova J."/>
        </authorList>
    </citation>
    <scope>NUCLEOTIDE SEQUENCE [LARGE SCALE GENOMIC DNA]</scope>
    <source>
        <strain evidence="3">cv. 10/8</strain>
        <tissue evidence="2">Leaf</tissue>
    </source>
</reference>
<name>A0A392P616_9FABA</name>
<feature type="compositionally biased region" description="Polar residues" evidence="1">
    <location>
        <begin position="45"/>
        <end position="58"/>
    </location>
</feature>
<protein>
    <submittedName>
        <fullName evidence="2">Uncharacterized protein</fullName>
    </submittedName>
</protein>
<proteinExistence type="predicted"/>
<organism evidence="2 3">
    <name type="scientific">Trifolium medium</name>
    <dbReference type="NCBI Taxonomy" id="97028"/>
    <lineage>
        <taxon>Eukaryota</taxon>
        <taxon>Viridiplantae</taxon>
        <taxon>Streptophyta</taxon>
        <taxon>Embryophyta</taxon>
        <taxon>Tracheophyta</taxon>
        <taxon>Spermatophyta</taxon>
        <taxon>Magnoliopsida</taxon>
        <taxon>eudicotyledons</taxon>
        <taxon>Gunneridae</taxon>
        <taxon>Pentapetalae</taxon>
        <taxon>rosids</taxon>
        <taxon>fabids</taxon>
        <taxon>Fabales</taxon>
        <taxon>Fabaceae</taxon>
        <taxon>Papilionoideae</taxon>
        <taxon>50 kb inversion clade</taxon>
        <taxon>NPAAA clade</taxon>
        <taxon>Hologalegina</taxon>
        <taxon>IRL clade</taxon>
        <taxon>Trifolieae</taxon>
        <taxon>Trifolium</taxon>
    </lineage>
</organism>
<sequence>PCLTEGQPSYQRSGHVPCAGVTTDQSGLPSSRDSQRQVDHAEWSARTQTAVTPAQVDT</sequence>
<keyword evidence="3" id="KW-1185">Reference proteome</keyword>
<feature type="non-terminal residue" evidence="2">
    <location>
        <position position="1"/>
    </location>
</feature>
<evidence type="ECO:0000256" key="1">
    <source>
        <dbReference type="SAM" id="MobiDB-lite"/>
    </source>
</evidence>
<evidence type="ECO:0000313" key="3">
    <source>
        <dbReference type="Proteomes" id="UP000265520"/>
    </source>
</evidence>
<evidence type="ECO:0000313" key="2">
    <source>
        <dbReference type="EMBL" id="MCI07488.1"/>
    </source>
</evidence>
<feature type="compositionally biased region" description="Polar residues" evidence="1">
    <location>
        <begin position="22"/>
        <end position="32"/>
    </location>
</feature>
<feature type="compositionally biased region" description="Polar residues" evidence="1">
    <location>
        <begin position="1"/>
        <end position="12"/>
    </location>
</feature>
<feature type="region of interest" description="Disordered" evidence="1">
    <location>
        <begin position="1"/>
        <end position="58"/>
    </location>
</feature>
<dbReference type="Proteomes" id="UP000265520">
    <property type="component" value="Unassembled WGS sequence"/>
</dbReference>